<sequence>MRYLATLLLLVGCVSVEPKPDDVALQTYKPTKPSPVQTYNVDWKVDANGNVYLSSEDGVKVNAERKDTLRYIKDMQNLVCYYEDSYSFCKENINEK</sequence>
<accession>A0A2H5BGK1</accession>
<dbReference type="Proteomes" id="UP000240819">
    <property type="component" value="Segment"/>
</dbReference>
<organism evidence="1 2">
    <name type="scientific">Vibrio phage Ceto</name>
    <dbReference type="NCBI Taxonomy" id="2570300"/>
    <lineage>
        <taxon>Viruses</taxon>
        <taxon>Duplodnaviria</taxon>
        <taxon>Heunggongvirae</taxon>
        <taxon>Uroviricota</taxon>
        <taxon>Caudoviricetes</taxon>
        <taxon>Demerecviridae</taxon>
        <taxon>Ermolyevavirinae</taxon>
        <taxon>Cetovirus</taxon>
        <taxon>Cetovirus ceto</taxon>
    </lineage>
</organism>
<reference evidence="1 2" key="1">
    <citation type="submission" date="2017-12" db="EMBL/GenBank/DDBJ databases">
        <authorList>
            <person name="Lestochi C.V."/>
            <person name="Miller K.C."/>
            <person name="Miller J.S."/>
            <person name="Stanton M.L."/>
            <person name="Broussard G.W."/>
        </authorList>
    </citation>
    <scope>NUCLEOTIDE SEQUENCE [LARGE SCALE GENOMIC DNA]</scope>
</reference>
<evidence type="ECO:0000313" key="2">
    <source>
        <dbReference type="Proteomes" id="UP000240819"/>
    </source>
</evidence>
<name>A0A2H5BGK1_9CAUD</name>
<protein>
    <recommendedName>
        <fullName evidence="3">Outer membrane lipoprotein</fullName>
    </recommendedName>
</protein>
<evidence type="ECO:0008006" key="3">
    <source>
        <dbReference type="Google" id="ProtNLM"/>
    </source>
</evidence>
<proteinExistence type="predicted"/>
<evidence type="ECO:0000313" key="1">
    <source>
        <dbReference type="EMBL" id="AUG85122.1"/>
    </source>
</evidence>
<keyword evidence="2" id="KW-1185">Reference proteome</keyword>
<dbReference type="EMBL" id="MG649966">
    <property type="protein sequence ID" value="AUG85122.1"/>
    <property type="molecule type" value="Genomic_DNA"/>
</dbReference>
<gene>
    <name evidence="1" type="ORF">CETO_140</name>
</gene>